<gene>
    <name evidence="4" type="ORF">PoB_002372700</name>
</gene>
<comment type="caution">
    <text evidence="4">The sequence shown here is derived from an EMBL/GenBank/DDBJ whole genome shotgun (WGS) entry which is preliminary data.</text>
</comment>
<dbReference type="Proteomes" id="UP000735302">
    <property type="component" value="Unassembled WGS sequence"/>
</dbReference>
<dbReference type="SUPFAM" id="SSF57959">
    <property type="entry name" value="Leucine zipper domain"/>
    <property type="match status" value="1"/>
</dbReference>
<dbReference type="GO" id="GO:0007623">
    <property type="term" value="P:circadian rhythm"/>
    <property type="evidence" value="ECO:0007669"/>
    <property type="project" value="TreeGrafter"/>
</dbReference>
<dbReference type="InterPro" id="IPR046347">
    <property type="entry name" value="bZIP_sf"/>
</dbReference>
<feature type="region of interest" description="Disordered" evidence="2">
    <location>
        <begin position="409"/>
        <end position="428"/>
    </location>
</feature>
<evidence type="ECO:0000313" key="4">
    <source>
        <dbReference type="EMBL" id="GFN97221.1"/>
    </source>
</evidence>
<dbReference type="PROSITE" id="PS50217">
    <property type="entry name" value="BZIP"/>
    <property type="match status" value="1"/>
</dbReference>
<keyword evidence="1" id="KW-0175">Coiled coil</keyword>
<dbReference type="SMART" id="SM00338">
    <property type="entry name" value="BRLZ"/>
    <property type="match status" value="1"/>
</dbReference>
<feature type="compositionally biased region" description="Low complexity" evidence="2">
    <location>
        <begin position="144"/>
        <end position="157"/>
    </location>
</feature>
<dbReference type="GO" id="GO:0003677">
    <property type="term" value="F:DNA binding"/>
    <property type="evidence" value="ECO:0007669"/>
    <property type="project" value="InterPro"/>
</dbReference>
<feature type="region of interest" description="Disordered" evidence="2">
    <location>
        <begin position="97"/>
        <end position="211"/>
    </location>
</feature>
<feature type="region of interest" description="Disordered" evidence="2">
    <location>
        <begin position="20"/>
        <end position="42"/>
    </location>
</feature>
<feature type="compositionally biased region" description="Polar residues" evidence="2">
    <location>
        <begin position="412"/>
        <end position="422"/>
    </location>
</feature>
<dbReference type="EMBL" id="BLXT01002742">
    <property type="protein sequence ID" value="GFN97221.1"/>
    <property type="molecule type" value="Genomic_DNA"/>
</dbReference>
<feature type="compositionally biased region" description="Polar residues" evidence="2">
    <location>
        <begin position="97"/>
        <end position="109"/>
    </location>
</feature>
<dbReference type="InterPro" id="IPR047229">
    <property type="entry name" value="NFIL3-like"/>
</dbReference>
<reference evidence="4 5" key="1">
    <citation type="journal article" date="2021" name="Elife">
        <title>Chloroplast acquisition without the gene transfer in kleptoplastic sea slugs, Plakobranchus ocellatus.</title>
        <authorList>
            <person name="Maeda T."/>
            <person name="Takahashi S."/>
            <person name="Yoshida T."/>
            <person name="Shimamura S."/>
            <person name="Takaki Y."/>
            <person name="Nagai Y."/>
            <person name="Toyoda A."/>
            <person name="Suzuki Y."/>
            <person name="Arimoto A."/>
            <person name="Ishii H."/>
            <person name="Satoh N."/>
            <person name="Nishiyama T."/>
            <person name="Hasebe M."/>
            <person name="Maruyama T."/>
            <person name="Minagawa J."/>
            <person name="Obokata J."/>
            <person name="Shigenobu S."/>
        </authorList>
    </citation>
    <scope>NUCLEOTIDE SEQUENCE [LARGE SCALE GENOMIC DNA]</scope>
</reference>
<dbReference type="Pfam" id="PF07716">
    <property type="entry name" value="bZIP_2"/>
    <property type="match status" value="1"/>
</dbReference>
<evidence type="ECO:0000259" key="3">
    <source>
        <dbReference type="PROSITE" id="PS50217"/>
    </source>
</evidence>
<feature type="domain" description="BZIP" evidence="3">
    <location>
        <begin position="217"/>
        <end position="271"/>
    </location>
</feature>
<dbReference type="Gene3D" id="1.20.5.170">
    <property type="match status" value="1"/>
</dbReference>
<evidence type="ECO:0000256" key="2">
    <source>
        <dbReference type="SAM" id="MobiDB-lite"/>
    </source>
</evidence>
<organism evidence="4 5">
    <name type="scientific">Plakobranchus ocellatus</name>
    <dbReference type="NCBI Taxonomy" id="259542"/>
    <lineage>
        <taxon>Eukaryota</taxon>
        <taxon>Metazoa</taxon>
        <taxon>Spiralia</taxon>
        <taxon>Lophotrochozoa</taxon>
        <taxon>Mollusca</taxon>
        <taxon>Gastropoda</taxon>
        <taxon>Heterobranchia</taxon>
        <taxon>Euthyneura</taxon>
        <taxon>Panpulmonata</taxon>
        <taxon>Sacoglossa</taxon>
        <taxon>Placobranchoidea</taxon>
        <taxon>Plakobranchidae</taxon>
        <taxon>Plakobranchus</taxon>
    </lineage>
</organism>
<dbReference type="InterPro" id="IPR004827">
    <property type="entry name" value="bZIP"/>
</dbReference>
<evidence type="ECO:0000313" key="5">
    <source>
        <dbReference type="Proteomes" id="UP000735302"/>
    </source>
</evidence>
<proteinExistence type="predicted"/>
<sequence>MKAGYHPAPVHHQYRFEGMPTATVKQEPMEPSGGSEHDLPMDMSVNQRDSVYKQQDSHMTSSPYRSTAHSVSLMSRGFEPSHEQERLHHRIFQSQIPTSQGKHSMSSPYGQPLYTHAHVSEGSPSRGSGSNKRKQSTPLPYPPSASSLHHPPSSQSSDTDEPMPKIPAKGDVMMNLSLGLGEDWRPTAISNEHRLQPRSSSGHQRARREFVPEEKKDTNYWCKRLKNNDSARRSRVKRKALEKLMEARLLELQKENIELRHEMAAMERRYNVKRNATDSGEDDTVSTDNTQASAGRENLAQMESHDSPSPPNVEKFSREEELECASAGSDDSRSNDDSRIFSVSTVTALHRSLGPASRERADSVASNSSSLVSIRSAASLVASSTASSKPASNLITDGAAIRLDKTGALDLSSDNSNRSTPARDSPDIINSGLFTGLGQSSEVGSLEDAAVAIRSMKNFPLKCRWKREMQSSHGSPVEGRRECQ</sequence>
<dbReference type="AlphaFoldDB" id="A0AAV3ZRS1"/>
<dbReference type="PANTHER" id="PTHR15284">
    <property type="entry name" value="NUCLEAR FACTOR INTERLEUKIN-3-REGULATED PROTEIN"/>
    <property type="match status" value="1"/>
</dbReference>
<feature type="region of interest" description="Disordered" evidence="2">
    <location>
        <begin position="297"/>
        <end position="338"/>
    </location>
</feature>
<feature type="coiled-coil region" evidence="1">
    <location>
        <begin position="242"/>
        <end position="269"/>
    </location>
</feature>
<dbReference type="PROSITE" id="PS00036">
    <property type="entry name" value="BZIP_BASIC"/>
    <property type="match status" value="1"/>
</dbReference>
<keyword evidence="5" id="KW-1185">Reference proteome</keyword>
<evidence type="ECO:0000256" key="1">
    <source>
        <dbReference type="SAM" id="Coils"/>
    </source>
</evidence>
<name>A0AAV3ZRS1_9GAST</name>
<accession>A0AAV3ZRS1</accession>
<dbReference type="GO" id="GO:0003700">
    <property type="term" value="F:DNA-binding transcription factor activity"/>
    <property type="evidence" value="ECO:0007669"/>
    <property type="project" value="InterPro"/>
</dbReference>
<dbReference type="GO" id="GO:0005634">
    <property type="term" value="C:nucleus"/>
    <property type="evidence" value="ECO:0007669"/>
    <property type="project" value="TreeGrafter"/>
</dbReference>
<dbReference type="PANTHER" id="PTHR15284:SF0">
    <property type="entry name" value="GH23983P"/>
    <property type="match status" value="1"/>
</dbReference>
<protein>
    <submittedName>
        <fullName evidence="4">Nuclear factor interleukin 3 regulated-like protein</fullName>
    </submittedName>
</protein>